<keyword evidence="4" id="KW-1185">Reference proteome</keyword>
<dbReference type="GeneID" id="30159277"/>
<dbReference type="AlphaFoldDB" id="A0A1E3HDC4"/>
<dbReference type="Proteomes" id="UP000094065">
    <property type="component" value="Unassembled WGS sequence"/>
</dbReference>
<dbReference type="PANTHER" id="PTHR13090:SF1">
    <property type="entry name" value="ARGININE-HYDROXYLASE NDUFAF5, MITOCHONDRIAL"/>
    <property type="match status" value="1"/>
</dbReference>
<proteinExistence type="predicted"/>
<protein>
    <recommendedName>
        <fullName evidence="5">Methyltransferase type 11 domain-containing protein</fullName>
    </recommendedName>
</protein>
<keyword evidence="2" id="KW-0808">Transferase</keyword>
<evidence type="ECO:0008006" key="5">
    <source>
        <dbReference type="Google" id="ProtNLM"/>
    </source>
</evidence>
<dbReference type="GO" id="GO:0005739">
    <property type="term" value="C:mitochondrion"/>
    <property type="evidence" value="ECO:0007669"/>
    <property type="project" value="TreeGrafter"/>
</dbReference>
<evidence type="ECO:0000313" key="4">
    <source>
        <dbReference type="Proteomes" id="UP000094065"/>
    </source>
</evidence>
<dbReference type="InterPro" id="IPR029063">
    <property type="entry name" value="SAM-dependent_MTases_sf"/>
</dbReference>
<dbReference type="InterPro" id="IPR050602">
    <property type="entry name" value="Malonyl-ACP_OMT"/>
</dbReference>
<organism evidence="3 4">
    <name type="scientific">Cryptococcus amylolentus CBS 6039</name>
    <dbReference type="NCBI Taxonomy" id="1295533"/>
    <lineage>
        <taxon>Eukaryota</taxon>
        <taxon>Fungi</taxon>
        <taxon>Dikarya</taxon>
        <taxon>Basidiomycota</taxon>
        <taxon>Agaricomycotina</taxon>
        <taxon>Tremellomycetes</taxon>
        <taxon>Tremellales</taxon>
        <taxon>Cryptococcaceae</taxon>
        <taxon>Cryptococcus</taxon>
    </lineage>
</organism>
<evidence type="ECO:0000256" key="1">
    <source>
        <dbReference type="ARBA" id="ARBA00022603"/>
    </source>
</evidence>
<reference evidence="3 4" key="1">
    <citation type="submission" date="2016-06" db="EMBL/GenBank/DDBJ databases">
        <title>Evolution of pathogenesis and genome organization in the Tremellales.</title>
        <authorList>
            <person name="Cuomo C."/>
            <person name="Litvintseva A."/>
            <person name="Heitman J."/>
            <person name="Chen Y."/>
            <person name="Sun S."/>
            <person name="Springer D."/>
            <person name="Dromer F."/>
            <person name="Young S."/>
            <person name="Zeng Q."/>
            <person name="Chapman S."/>
            <person name="Gujja S."/>
            <person name="Saif S."/>
            <person name="Birren B."/>
        </authorList>
    </citation>
    <scope>NUCLEOTIDE SEQUENCE [LARGE SCALE GENOMIC DNA]</scope>
    <source>
        <strain evidence="3 4">CBS 6039</strain>
    </source>
</reference>
<dbReference type="GO" id="GO:0008168">
    <property type="term" value="F:methyltransferase activity"/>
    <property type="evidence" value="ECO:0007669"/>
    <property type="project" value="UniProtKB-KW"/>
</dbReference>
<comment type="caution">
    <text evidence="3">The sequence shown here is derived from an EMBL/GenBank/DDBJ whole genome shotgun (WGS) entry which is preliminary data.</text>
</comment>
<evidence type="ECO:0000256" key="2">
    <source>
        <dbReference type="ARBA" id="ARBA00022679"/>
    </source>
</evidence>
<dbReference type="GO" id="GO:0032981">
    <property type="term" value="P:mitochondrial respiratory chain complex I assembly"/>
    <property type="evidence" value="ECO:0007669"/>
    <property type="project" value="TreeGrafter"/>
</dbReference>
<sequence>MRSALRVLPKRRLCPRLPQPRFYATLNPHTPPPTAAYQVFDEPSKDLQRSRAIIRLRELEAAKANAEPGPGDLQVSVEDGLRVVDYLREEVSERLAERIEDLKVPPSSIMELSAHAGQLTQILQDVLADEVPGQGQHESQGRRRWWMVESSKEALYRDQDSCFISPPERIQASPSNLLAHPEIEPLKEQVEAVVSSGGLQWVGDIVGGLTQVRHLLKPDGVFVGAVFGGDTLFEMRTSLQLAEQEIRGGIANRVSPMINPTDAPSLMNRAGFSSVTVDVEDLTINYPSMWELMADLRDMGESNAILGRRATIGRDVLVAASSIYQELFGNEDGTVPATFSIIFLIGWKPGPNQPKPSKRGSGQSALQDVL</sequence>
<evidence type="ECO:0000313" key="3">
    <source>
        <dbReference type="EMBL" id="ODN73451.1"/>
    </source>
</evidence>
<keyword evidence="1" id="KW-0489">Methyltransferase</keyword>
<dbReference type="STRING" id="1295533.A0A1E3HDC4"/>
<dbReference type="RefSeq" id="XP_018989363.1">
    <property type="nucleotide sequence ID" value="XM_019142792.1"/>
</dbReference>
<gene>
    <name evidence="3" type="ORF">L202_07968</name>
</gene>
<dbReference type="SUPFAM" id="SSF53335">
    <property type="entry name" value="S-adenosyl-L-methionine-dependent methyltransferases"/>
    <property type="match status" value="1"/>
</dbReference>
<accession>A0A1E3HDC4</accession>
<dbReference type="GO" id="GO:0032259">
    <property type="term" value="P:methylation"/>
    <property type="evidence" value="ECO:0007669"/>
    <property type="project" value="UniProtKB-KW"/>
</dbReference>
<dbReference type="EMBL" id="AWGJ01000013">
    <property type="protein sequence ID" value="ODN73451.1"/>
    <property type="molecule type" value="Genomic_DNA"/>
</dbReference>
<name>A0A1E3HDC4_9TREE</name>
<dbReference type="PANTHER" id="PTHR13090">
    <property type="entry name" value="ARGININE-HYDROXYLASE NDUFAF5, MITOCHONDRIAL"/>
    <property type="match status" value="1"/>
</dbReference>
<dbReference type="Gene3D" id="3.40.50.150">
    <property type="entry name" value="Vaccinia Virus protein VP39"/>
    <property type="match status" value="1"/>
</dbReference>
<dbReference type="OrthoDB" id="16816at2759"/>